<reference evidence="3 4" key="1">
    <citation type="submission" date="2020-08" db="EMBL/GenBank/DDBJ databases">
        <title>The Agave Microbiome: Exploring the role of microbial communities in plant adaptations to desert environments.</title>
        <authorList>
            <person name="Partida-Martinez L.P."/>
        </authorList>
    </citation>
    <scope>NUCLEOTIDE SEQUENCE [LARGE SCALE GENOMIC DNA]</scope>
    <source>
        <strain evidence="3 4">AS2.23</strain>
    </source>
</reference>
<dbReference type="PANTHER" id="PTHR43777">
    <property type="entry name" value="MOLYBDENUM COFACTOR CYTIDYLYLTRANSFERASE"/>
    <property type="match status" value="1"/>
</dbReference>
<dbReference type="Pfam" id="PF12804">
    <property type="entry name" value="NTP_transf_3"/>
    <property type="match status" value="1"/>
</dbReference>
<name>A0A7W4XV18_KINRA</name>
<keyword evidence="3" id="KW-0548">Nucleotidyltransferase</keyword>
<evidence type="ECO:0000313" key="3">
    <source>
        <dbReference type="EMBL" id="MBB2899328.1"/>
    </source>
</evidence>
<feature type="domain" description="MobA-like NTP transferase" evidence="2">
    <location>
        <begin position="1"/>
        <end position="151"/>
    </location>
</feature>
<feature type="region of interest" description="Disordered" evidence="1">
    <location>
        <begin position="168"/>
        <end position="189"/>
    </location>
</feature>
<dbReference type="InterPro" id="IPR029044">
    <property type="entry name" value="Nucleotide-diphossugar_trans"/>
</dbReference>
<reference evidence="3 4" key="2">
    <citation type="submission" date="2020-08" db="EMBL/GenBank/DDBJ databases">
        <authorList>
            <person name="Partida-Martinez L."/>
            <person name="Huntemann M."/>
            <person name="Clum A."/>
            <person name="Wang J."/>
            <person name="Palaniappan K."/>
            <person name="Ritter S."/>
            <person name="Chen I.-M."/>
            <person name="Stamatis D."/>
            <person name="Reddy T."/>
            <person name="O'Malley R."/>
            <person name="Daum C."/>
            <person name="Shapiro N."/>
            <person name="Ivanova N."/>
            <person name="Kyrpides N."/>
            <person name="Woyke T."/>
        </authorList>
    </citation>
    <scope>NUCLEOTIDE SEQUENCE [LARGE SCALE GENOMIC DNA]</scope>
    <source>
        <strain evidence="3 4">AS2.23</strain>
    </source>
</reference>
<comment type="caution">
    <text evidence="3">The sequence shown here is derived from an EMBL/GenBank/DDBJ whole genome shotgun (WGS) entry which is preliminary data.</text>
</comment>
<accession>A0A7W4XV18</accession>
<proteinExistence type="predicted"/>
<keyword evidence="3" id="KW-0808">Transferase</keyword>
<dbReference type="EMBL" id="JACHVY010000001">
    <property type="protein sequence ID" value="MBB2899328.1"/>
    <property type="molecule type" value="Genomic_DNA"/>
</dbReference>
<protein>
    <submittedName>
        <fullName evidence="3">CTP:molybdopterin cytidylyltransferase MocA</fullName>
    </submittedName>
</protein>
<dbReference type="AlphaFoldDB" id="A0A7W4XV18"/>
<evidence type="ECO:0000256" key="1">
    <source>
        <dbReference type="SAM" id="MobiDB-lite"/>
    </source>
</evidence>
<dbReference type="InterPro" id="IPR025877">
    <property type="entry name" value="MobA-like_NTP_Trfase"/>
</dbReference>
<gene>
    <name evidence="3" type="ORF">FHR75_000116</name>
</gene>
<dbReference type="SUPFAM" id="SSF53448">
    <property type="entry name" value="Nucleotide-diphospho-sugar transferases"/>
    <property type="match status" value="1"/>
</dbReference>
<dbReference type="GO" id="GO:0016779">
    <property type="term" value="F:nucleotidyltransferase activity"/>
    <property type="evidence" value="ECO:0007669"/>
    <property type="project" value="UniProtKB-KW"/>
</dbReference>
<evidence type="ECO:0000313" key="4">
    <source>
        <dbReference type="Proteomes" id="UP000533269"/>
    </source>
</evidence>
<dbReference type="Gene3D" id="3.90.550.10">
    <property type="entry name" value="Spore Coat Polysaccharide Biosynthesis Protein SpsA, Chain A"/>
    <property type="match status" value="1"/>
</dbReference>
<evidence type="ECO:0000259" key="2">
    <source>
        <dbReference type="Pfam" id="PF12804"/>
    </source>
</evidence>
<sequence length="189" mass="19246">MGVPKALLRSAGGPSWAARTAEVLRAGGCASVAVTVGAAAGEVRSSLPDRVDVLEVPDWDRGPGGSVLAALDHARATGVEALLLMLVDLPDVTAGDVRTVLEAGGEDPSAALVRAGWRGRGGHPVLLGRRHWARATRLAASGTGLRDLLREGGCREVAVAASVRDVDTPDALPEGTSSPGGVRCRAPAR</sequence>
<organism evidence="3 4">
    <name type="scientific">Kineococcus radiotolerans</name>
    <dbReference type="NCBI Taxonomy" id="131568"/>
    <lineage>
        <taxon>Bacteria</taxon>
        <taxon>Bacillati</taxon>
        <taxon>Actinomycetota</taxon>
        <taxon>Actinomycetes</taxon>
        <taxon>Kineosporiales</taxon>
        <taxon>Kineosporiaceae</taxon>
        <taxon>Kineococcus</taxon>
    </lineage>
</organism>
<dbReference type="Proteomes" id="UP000533269">
    <property type="component" value="Unassembled WGS sequence"/>
</dbReference>
<dbReference type="PANTHER" id="PTHR43777:SF1">
    <property type="entry name" value="MOLYBDENUM COFACTOR CYTIDYLYLTRANSFERASE"/>
    <property type="match status" value="1"/>
</dbReference>